<sequence length="179" mass="20503">MSGNRSDQLLKRLKTDQTFRKKLKEANVVTITIGGNDVMKVLRSRLLEVKVSDFDKAEQNFQKNLAEIFQETRALNQDAPIFLVGVYNPYTTYFSQIKEFDEIISSWNDGSEAFVKKQKNAYFVPVASQLENRDEKNRDKPNPLLADDYFHPNHKGYEKMAAAVQTAILRENAAGKIPK</sequence>
<dbReference type="EMBL" id="AODF01000008">
    <property type="protein sequence ID" value="EUJ32999.1"/>
    <property type="molecule type" value="Genomic_DNA"/>
</dbReference>
<dbReference type="Proteomes" id="UP000019249">
    <property type="component" value="Unassembled WGS sequence"/>
</dbReference>
<dbReference type="SUPFAM" id="SSF52266">
    <property type="entry name" value="SGNH hydrolase"/>
    <property type="match status" value="1"/>
</dbReference>
<evidence type="ECO:0000259" key="1">
    <source>
        <dbReference type="Pfam" id="PF13472"/>
    </source>
</evidence>
<reference evidence="2 3" key="1">
    <citation type="journal article" date="2014" name="Int. J. Syst. Evol. Microbiol.">
        <title>Listeria floridensis sp. nov., Listeria aquatica sp. nov., Listeria cornellensis sp. nov., Listeria riparia sp. nov. and Listeria grandensis sp. nov., from agricultural and natural environments.</title>
        <authorList>
            <person name="den Bakker H.C."/>
            <person name="Warchocki S."/>
            <person name="Wright E.M."/>
            <person name="Allred A.F."/>
            <person name="Ahlstrom C."/>
            <person name="Manuel C.S."/>
            <person name="Stasiewicz M.J."/>
            <person name="Burrell A."/>
            <person name="Roof S."/>
            <person name="Strawn L."/>
            <person name="Fortes E.D."/>
            <person name="Nightingale K.K."/>
            <person name="Kephart D."/>
            <person name="Wiedmann M."/>
        </authorList>
    </citation>
    <scope>NUCLEOTIDE SEQUENCE [LARGE SCALE GENOMIC DNA]</scope>
    <source>
        <strain evidence="2 3">FSL S10-1187</strain>
    </source>
</reference>
<protein>
    <recommendedName>
        <fullName evidence="1">SGNH hydrolase-type esterase domain-containing protein</fullName>
    </recommendedName>
</protein>
<comment type="caution">
    <text evidence="2">The sequence shown here is derived from an EMBL/GenBank/DDBJ whole genome shotgun (WGS) entry which is preliminary data.</text>
</comment>
<dbReference type="InterPro" id="IPR036514">
    <property type="entry name" value="SGNH_hydro_sf"/>
</dbReference>
<accession>A0ABP3AZI8</accession>
<dbReference type="Pfam" id="PF13472">
    <property type="entry name" value="Lipase_GDSL_2"/>
    <property type="match status" value="1"/>
</dbReference>
<evidence type="ECO:0000313" key="2">
    <source>
        <dbReference type="EMBL" id="EUJ32999.1"/>
    </source>
</evidence>
<dbReference type="PANTHER" id="PTHR30383:SF27">
    <property type="entry name" value="SPORE GERMINATION LIPASE LIPC"/>
    <property type="match status" value="1"/>
</dbReference>
<evidence type="ECO:0000313" key="3">
    <source>
        <dbReference type="Proteomes" id="UP000019249"/>
    </source>
</evidence>
<gene>
    <name evidence="2" type="ORF">MFLO_05280</name>
</gene>
<dbReference type="Gene3D" id="3.40.50.1110">
    <property type="entry name" value="SGNH hydrolase"/>
    <property type="match status" value="1"/>
</dbReference>
<name>A0ABP3AZI8_9LIST</name>
<dbReference type="PANTHER" id="PTHR30383">
    <property type="entry name" value="THIOESTERASE 1/PROTEASE 1/LYSOPHOSPHOLIPASE L1"/>
    <property type="match status" value="1"/>
</dbReference>
<proteinExistence type="predicted"/>
<organism evidence="2 3">
    <name type="scientific">Listeria floridensis FSL S10-1187</name>
    <dbReference type="NCBI Taxonomy" id="1265817"/>
    <lineage>
        <taxon>Bacteria</taxon>
        <taxon>Bacillati</taxon>
        <taxon>Bacillota</taxon>
        <taxon>Bacilli</taxon>
        <taxon>Bacillales</taxon>
        <taxon>Listeriaceae</taxon>
        <taxon>Listeria</taxon>
    </lineage>
</organism>
<feature type="domain" description="SGNH hydrolase-type esterase" evidence="1">
    <location>
        <begin position="2"/>
        <end position="158"/>
    </location>
</feature>
<dbReference type="InterPro" id="IPR013830">
    <property type="entry name" value="SGNH_hydro"/>
</dbReference>
<dbReference type="InterPro" id="IPR051532">
    <property type="entry name" value="Ester_Hydrolysis_Enzymes"/>
</dbReference>
<keyword evidence="3" id="KW-1185">Reference proteome</keyword>